<dbReference type="GO" id="GO:0006351">
    <property type="term" value="P:DNA-templated transcription"/>
    <property type="evidence" value="ECO:0007669"/>
    <property type="project" value="InterPro"/>
</dbReference>
<sequence>MNDDVERKHEYQCGECKLVVVIGARDPIKCLTCGHRILYKKRSNTWTQYEAR</sequence>
<dbReference type="InterPro" id="IPR006591">
    <property type="entry name" value="RNAP_P/RPABC4"/>
</dbReference>
<dbReference type="GO" id="GO:0003677">
    <property type="term" value="F:DNA binding"/>
    <property type="evidence" value="ECO:0007669"/>
    <property type="project" value="InterPro"/>
</dbReference>
<name>A0A177EJY7_9MICR</name>
<dbReference type="VEuPathDB" id="MicrosporidiaDB:NEDG_02055"/>
<dbReference type="Gene3D" id="2.20.28.30">
    <property type="entry name" value="RNA polymerase ii, chain L"/>
    <property type="match status" value="1"/>
</dbReference>
<evidence type="ECO:0000256" key="2">
    <source>
        <dbReference type="ARBA" id="ARBA00022723"/>
    </source>
</evidence>
<dbReference type="GO" id="GO:0005666">
    <property type="term" value="C:RNA polymerase III complex"/>
    <property type="evidence" value="ECO:0007669"/>
    <property type="project" value="TreeGrafter"/>
</dbReference>
<comment type="similarity">
    <text evidence="5">Belongs to the archaeal Rpo12/eukaryotic RPC10 RNA polymerase subunit family.</text>
</comment>
<comment type="subcellular location">
    <subcellularLocation>
        <location evidence="1">Nucleus</location>
    </subcellularLocation>
</comment>
<dbReference type="SMART" id="SM00659">
    <property type="entry name" value="RPOLCX"/>
    <property type="match status" value="1"/>
</dbReference>
<dbReference type="GeneID" id="93648405"/>
<evidence type="ECO:0000256" key="4">
    <source>
        <dbReference type="ARBA" id="ARBA00023242"/>
    </source>
</evidence>
<dbReference type="EMBL" id="LTDL01000006">
    <property type="protein sequence ID" value="OAG32304.1"/>
    <property type="molecule type" value="Genomic_DNA"/>
</dbReference>
<reference evidence="6 7" key="1">
    <citation type="submission" date="2016-02" db="EMBL/GenBank/DDBJ databases">
        <title>Discovery of a natural microsporidian pathogen with a broad tissue tropism in Caenorhabditis elegans.</title>
        <authorList>
            <person name="Luallen R.J."/>
            <person name="Reinke A.W."/>
            <person name="Tong L."/>
            <person name="Botts M.R."/>
            <person name="Felix M.-A."/>
            <person name="Troemel E.R."/>
        </authorList>
    </citation>
    <scope>NUCLEOTIDE SEQUENCE [LARGE SCALE GENOMIC DNA]</scope>
    <source>
        <strain evidence="6 7">JUm2807</strain>
    </source>
</reference>
<dbReference type="OrthoDB" id="5585087at2759"/>
<evidence type="ECO:0000256" key="3">
    <source>
        <dbReference type="ARBA" id="ARBA00022833"/>
    </source>
</evidence>
<evidence type="ECO:0000256" key="1">
    <source>
        <dbReference type="ARBA" id="ARBA00004123"/>
    </source>
</evidence>
<keyword evidence="3" id="KW-0862">Zinc</keyword>
<dbReference type="AlphaFoldDB" id="A0A177EJY7"/>
<evidence type="ECO:0000313" key="6">
    <source>
        <dbReference type="EMBL" id="OAG32304.1"/>
    </source>
</evidence>
<dbReference type="GO" id="GO:0005736">
    <property type="term" value="C:RNA polymerase I complex"/>
    <property type="evidence" value="ECO:0007669"/>
    <property type="project" value="TreeGrafter"/>
</dbReference>
<protein>
    <submittedName>
        <fullName evidence="6">DNA-directed RNA polymerases I, II, and III subunit RPABC4</fullName>
    </submittedName>
</protein>
<dbReference type="PANTHER" id="PTHR12056:SF2">
    <property type="entry name" value="GEO11084P1"/>
    <property type="match status" value="1"/>
</dbReference>
<dbReference type="InterPro" id="IPR029040">
    <property type="entry name" value="RPABC4/Spt4"/>
</dbReference>
<dbReference type="Pfam" id="PF03604">
    <property type="entry name" value="Zn_ribbon_RPAB4"/>
    <property type="match status" value="1"/>
</dbReference>
<keyword evidence="2" id="KW-0479">Metal-binding</keyword>
<proteinExistence type="inferred from homology"/>
<dbReference type="PANTHER" id="PTHR12056">
    <property type="entry name" value="DNA-DIRECTED RNA POLYMERASES I, II, AND III"/>
    <property type="match status" value="1"/>
</dbReference>
<dbReference type="GO" id="GO:0008270">
    <property type="term" value="F:zinc ion binding"/>
    <property type="evidence" value="ECO:0007669"/>
    <property type="project" value="InterPro"/>
</dbReference>
<keyword evidence="7" id="KW-1185">Reference proteome</keyword>
<gene>
    <name evidence="6" type="ORF">NEDG_02055</name>
</gene>
<accession>A0A177EJY7</accession>
<keyword evidence="6" id="KW-0804">Transcription</keyword>
<dbReference type="GO" id="GO:0003899">
    <property type="term" value="F:DNA-directed RNA polymerase activity"/>
    <property type="evidence" value="ECO:0007669"/>
    <property type="project" value="InterPro"/>
</dbReference>
<dbReference type="GO" id="GO:0005665">
    <property type="term" value="C:RNA polymerase II, core complex"/>
    <property type="evidence" value="ECO:0007669"/>
    <property type="project" value="TreeGrafter"/>
</dbReference>
<dbReference type="Proteomes" id="UP000185944">
    <property type="component" value="Unassembled WGS sequence"/>
</dbReference>
<dbReference type="InterPro" id="IPR039747">
    <property type="entry name" value="RPABC4"/>
</dbReference>
<organism evidence="6 7">
    <name type="scientific">Nematocida displodere</name>
    <dbReference type="NCBI Taxonomy" id="1805483"/>
    <lineage>
        <taxon>Eukaryota</taxon>
        <taxon>Fungi</taxon>
        <taxon>Fungi incertae sedis</taxon>
        <taxon>Microsporidia</taxon>
        <taxon>Nematocida</taxon>
    </lineage>
</organism>
<dbReference type="RefSeq" id="XP_067545746.1">
    <property type="nucleotide sequence ID" value="XM_067689473.1"/>
</dbReference>
<evidence type="ECO:0000256" key="5">
    <source>
        <dbReference type="ARBA" id="ARBA00025770"/>
    </source>
</evidence>
<keyword evidence="4" id="KW-0539">Nucleus</keyword>
<dbReference type="SUPFAM" id="SSF63393">
    <property type="entry name" value="RNA polymerase subunits"/>
    <property type="match status" value="1"/>
</dbReference>
<keyword evidence="6" id="KW-0240">DNA-directed RNA polymerase</keyword>
<evidence type="ECO:0000313" key="7">
    <source>
        <dbReference type="Proteomes" id="UP000185944"/>
    </source>
</evidence>
<comment type="caution">
    <text evidence="6">The sequence shown here is derived from an EMBL/GenBank/DDBJ whole genome shotgun (WGS) entry which is preliminary data.</text>
</comment>